<organism evidence="1 2">
    <name type="scientific">Plectosphaerella cucumerina</name>
    <dbReference type="NCBI Taxonomy" id="40658"/>
    <lineage>
        <taxon>Eukaryota</taxon>
        <taxon>Fungi</taxon>
        <taxon>Dikarya</taxon>
        <taxon>Ascomycota</taxon>
        <taxon>Pezizomycotina</taxon>
        <taxon>Sordariomycetes</taxon>
        <taxon>Hypocreomycetidae</taxon>
        <taxon>Glomerellales</taxon>
        <taxon>Plectosphaerellaceae</taxon>
        <taxon>Plectosphaerella</taxon>
    </lineage>
</organism>
<keyword evidence="2" id="KW-1185">Reference proteome</keyword>
<dbReference type="AlphaFoldDB" id="A0A8K0WZ50"/>
<gene>
    <name evidence="1" type="ORF">B0T11DRAFT_133131</name>
</gene>
<protein>
    <submittedName>
        <fullName evidence="1">Uncharacterized protein</fullName>
    </submittedName>
</protein>
<name>A0A8K0WZ50_9PEZI</name>
<dbReference type="Proteomes" id="UP000813385">
    <property type="component" value="Unassembled WGS sequence"/>
</dbReference>
<evidence type="ECO:0000313" key="1">
    <source>
        <dbReference type="EMBL" id="KAH7349610.1"/>
    </source>
</evidence>
<sequence length="276" mass="30006">MGNGNRWACRKPRFLRMPWPVFSKVTSGGRGVVARRPGQIRWGLSFYEVQRQHTSAGRHTGHGLDSPPCGLHLDWLPVGNLYACACLVVVVTRQPPACHLTMALYSYSPRTGTVSGSASEKTCWVTSILSLKRHRAARMRCGRVASCVEGMRPNGSFKRRATAAPTCYCGWLFQGLQRSGWFGGAGSGGGQAGLTGRLGQRMLVQQSPQPARLRGGRRGERLDVQWGAKGAKSLQRRGGRGHRWDSFVAVGHSSWSMCGIGPCFFLCPLRGHAGVG</sequence>
<dbReference type="EMBL" id="JAGPXD010000006">
    <property type="protein sequence ID" value="KAH7349610.1"/>
    <property type="molecule type" value="Genomic_DNA"/>
</dbReference>
<comment type="caution">
    <text evidence="1">The sequence shown here is derived from an EMBL/GenBank/DDBJ whole genome shotgun (WGS) entry which is preliminary data.</text>
</comment>
<evidence type="ECO:0000313" key="2">
    <source>
        <dbReference type="Proteomes" id="UP000813385"/>
    </source>
</evidence>
<accession>A0A8K0WZ50</accession>
<proteinExistence type="predicted"/>
<reference evidence="1" key="1">
    <citation type="journal article" date="2021" name="Nat. Commun.">
        <title>Genetic determinants of endophytism in the Arabidopsis root mycobiome.</title>
        <authorList>
            <person name="Mesny F."/>
            <person name="Miyauchi S."/>
            <person name="Thiergart T."/>
            <person name="Pickel B."/>
            <person name="Atanasova L."/>
            <person name="Karlsson M."/>
            <person name="Huettel B."/>
            <person name="Barry K.W."/>
            <person name="Haridas S."/>
            <person name="Chen C."/>
            <person name="Bauer D."/>
            <person name="Andreopoulos W."/>
            <person name="Pangilinan J."/>
            <person name="LaButti K."/>
            <person name="Riley R."/>
            <person name="Lipzen A."/>
            <person name="Clum A."/>
            <person name="Drula E."/>
            <person name="Henrissat B."/>
            <person name="Kohler A."/>
            <person name="Grigoriev I.V."/>
            <person name="Martin F.M."/>
            <person name="Hacquard S."/>
        </authorList>
    </citation>
    <scope>NUCLEOTIDE SEQUENCE</scope>
    <source>
        <strain evidence="1">MPI-CAGE-AT-0016</strain>
    </source>
</reference>